<dbReference type="AlphaFoldDB" id="A0A084EQ46"/>
<dbReference type="PATRIC" id="fig|13690.10.peg.1335"/>
<protein>
    <submittedName>
        <fullName evidence="1">Uncharacterized protein</fullName>
    </submittedName>
</protein>
<organism evidence="1 2">
    <name type="scientific">Sphingobium yanoikuyae</name>
    <name type="common">Sphingomonas yanoikuyae</name>
    <dbReference type="NCBI Taxonomy" id="13690"/>
    <lineage>
        <taxon>Bacteria</taxon>
        <taxon>Pseudomonadati</taxon>
        <taxon>Pseudomonadota</taxon>
        <taxon>Alphaproteobacteria</taxon>
        <taxon>Sphingomonadales</taxon>
        <taxon>Sphingomonadaceae</taxon>
        <taxon>Sphingobium</taxon>
    </lineage>
</organism>
<dbReference type="EMBL" id="JGVR01000005">
    <property type="protein sequence ID" value="KEZ20088.1"/>
    <property type="molecule type" value="Genomic_DNA"/>
</dbReference>
<gene>
    <name evidence="1" type="ORF">CP98_01293</name>
</gene>
<name>A0A084EQ46_SPHYA</name>
<dbReference type="Proteomes" id="UP000028534">
    <property type="component" value="Unassembled WGS sequence"/>
</dbReference>
<sequence>MSQADAAPITGNYEFAPVKSAGIIGPQSPTATRRSLLAGMAFAPIAFAGSTSSRAASPSKWKEISARYRAAQAEWDQFLERVYNPAVDRLIALAPPPPSYFTITARNGKANEYWYDRTDPDAWTNNGSPLIAEKAKAQADSWRRWEITHARARREIGMDTIEAEDTRRSQHIDRLRNELIATRISSPAEMLEKLELVWGDGDDPEPHKEELFRDFRSLAGRL</sequence>
<evidence type="ECO:0000313" key="1">
    <source>
        <dbReference type="EMBL" id="KEZ20088.1"/>
    </source>
</evidence>
<proteinExistence type="predicted"/>
<accession>A0A084EQ46</accession>
<reference evidence="1 2" key="1">
    <citation type="submission" date="2014-03" db="EMBL/GenBank/DDBJ databases">
        <title>Genome sequence of Sphingobium yanoikuyae B1.</title>
        <authorList>
            <person name="Gan H.M."/>
            <person name="Gan H.Y."/>
            <person name="Savka M.A."/>
        </authorList>
    </citation>
    <scope>NUCLEOTIDE SEQUENCE [LARGE SCALE GENOMIC DNA]</scope>
    <source>
        <strain evidence="1 2">B1</strain>
    </source>
</reference>
<evidence type="ECO:0000313" key="2">
    <source>
        <dbReference type="Proteomes" id="UP000028534"/>
    </source>
</evidence>
<comment type="caution">
    <text evidence="1">The sequence shown here is derived from an EMBL/GenBank/DDBJ whole genome shotgun (WGS) entry which is preliminary data.</text>
</comment>